<dbReference type="Proteomes" id="UP000000442">
    <property type="component" value="Chromosome"/>
</dbReference>
<comment type="cofactor">
    <cofactor evidence="11">
        <name>Zn(2+)</name>
        <dbReference type="ChEBI" id="CHEBI:29105"/>
    </cofactor>
    <text evidence="11">Binds 1 zinc ion per subunit.</text>
</comment>
<dbReference type="InterPro" id="IPR009000">
    <property type="entry name" value="Transl_B-barrel_sf"/>
</dbReference>
<comment type="function">
    <text evidence="11">Catalyzes the attachment of alanine to tRNA(Ala) in a two-step reaction: alanine is first activated by ATP to form Ala-AMP and then transferred to the acceptor end of tRNA(Ala). Also edits incorrectly charged Ser-tRNA(Ala) and Gly-tRNA(Ala) via its editing domain.</text>
</comment>
<dbReference type="KEGG" id="dat:HRM2_27330"/>
<keyword evidence="10 11" id="KW-0030">Aminoacyl-tRNA synthetase</keyword>
<dbReference type="PANTHER" id="PTHR11777">
    <property type="entry name" value="ALANYL-TRNA SYNTHETASE"/>
    <property type="match status" value="1"/>
</dbReference>
<dbReference type="InterPro" id="IPR050058">
    <property type="entry name" value="Ala-tRNA_ligase"/>
</dbReference>
<dbReference type="Gene3D" id="3.30.54.20">
    <property type="match status" value="1"/>
</dbReference>
<evidence type="ECO:0000256" key="5">
    <source>
        <dbReference type="ARBA" id="ARBA00022741"/>
    </source>
</evidence>
<feature type="binding site" evidence="11">
    <location>
        <position position="569"/>
    </location>
    <ligand>
        <name>Zn(2+)</name>
        <dbReference type="ChEBI" id="CHEBI:29105"/>
    </ligand>
</feature>
<comment type="subcellular location">
    <subcellularLocation>
        <location evidence="11">Cytoplasm</location>
    </subcellularLocation>
</comment>
<dbReference type="Pfam" id="PF07973">
    <property type="entry name" value="tRNA_SAD"/>
    <property type="match status" value="1"/>
</dbReference>
<dbReference type="Gene3D" id="3.10.310.40">
    <property type="match status" value="1"/>
</dbReference>
<keyword evidence="3 11" id="KW-0436">Ligase</keyword>
<evidence type="ECO:0000256" key="9">
    <source>
        <dbReference type="ARBA" id="ARBA00022917"/>
    </source>
</evidence>
<feature type="binding site" evidence="11">
    <location>
        <position position="565"/>
    </location>
    <ligand>
        <name>Zn(2+)</name>
        <dbReference type="ChEBI" id="CHEBI:29105"/>
    </ligand>
</feature>
<evidence type="ECO:0000256" key="11">
    <source>
        <dbReference type="HAMAP-Rule" id="MF_00036"/>
    </source>
</evidence>
<evidence type="ECO:0000256" key="6">
    <source>
        <dbReference type="ARBA" id="ARBA00022833"/>
    </source>
</evidence>
<dbReference type="FunFam" id="3.10.310.40:FF:000001">
    <property type="entry name" value="Alanine--tRNA ligase"/>
    <property type="match status" value="1"/>
</dbReference>
<keyword evidence="2 11" id="KW-0820">tRNA-binding</keyword>
<organism evidence="13 14">
    <name type="scientific">Desulforapulum autotrophicum (strain ATCC 43914 / DSM 3382 / VKM B-1955 / HRM2)</name>
    <name type="common">Desulfobacterium autotrophicum</name>
    <dbReference type="NCBI Taxonomy" id="177437"/>
    <lineage>
        <taxon>Bacteria</taxon>
        <taxon>Pseudomonadati</taxon>
        <taxon>Thermodesulfobacteriota</taxon>
        <taxon>Desulfobacteria</taxon>
        <taxon>Desulfobacterales</taxon>
        <taxon>Desulfobacteraceae</taxon>
        <taxon>Desulforapulum</taxon>
    </lineage>
</organism>
<dbReference type="GO" id="GO:0002161">
    <property type="term" value="F:aminoacyl-tRNA deacylase activity"/>
    <property type="evidence" value="ECO:0007669"/>
    <property type="project" value="TreeGrafter"/>
</dbReference>
<dbReference type="SMART" id="SM00863">
    <property type="entry name" value="tRNA_SAD"/>
    <property type="match status" value="1"/>
</dbReference>
<dbReference type="InterPro" id="IPR018163">
    <property type="entry name" value="Thr/Ala-tRNA-synth_IIc_edit"/>
</dbReference>
<dbReference type="EMBL" id="CP001087">
    <property type="protein sequence ID" value="ACN15825.1"/>
    <property type="molecule type" value="Genomic_DNA"/>
</dbReference>
<evidence type="ECO:0000256" key="10">
    <source>
        <dbReference type="ARBA" id="ARBA00023146"/>
    </source>
</evidence>
<dbReference type="Pfam" id="PF02272">
    <property type="entry name" value="DHHA1"/>
    <property type="match status" value="1"/>
</dbReference>
<comment type="similarity">
    <text evidence="1 11">Belongs to the class-II aminoacyl-tRNA synthetase family.</text>
</comment>
<dbReference type="InterPro" id="IPR003156">
    <property type="entry name" value="DHHA1_dom"/>
</dbReference>
<reference evidence="13 14" key="1">
    <citation type="journal article" date="2009" name="Environ. Microbiol.">
        <title>Genome sequence of Desulfobacterium autotrophicum HRM2, a marine sulfate reducer oxidizing organic carbon completely to carbon dioxide.</title>
        <authorList>
            <person name="Strittmatter A.W."/>
            <person name="Liesegang H."/>
            <person name="Rabus R."/>
            <person name="Decker I."/>
            <person name="Amann J."/>
            <person name="Andres S."/>
            <person name="Henne A."/>
            <person name="Fricke W.F."/>
            <person name="Martinez-Arias R."/>
            <person name="Bartels D."/>
            <person name="Goesmann A."/>
            <person name="Krause L."/>
            <person name="Puehler A."/>
            <person name="Klenk H.P."/>
            <person name="Richter M."/>
            <person name="Schuler M."/>
            <person name="Gloeckner F.O."/>
            <person name="Meyerdierks A."/>
            <person name="Gottschalk G."/>
            <person name="Amann R."/>
        </authorList>
    </citation>
    <scope>NUCLEOTIDE SEQUENCE [LARGE SCALE GENOMIC DNA]</scope>
    <source>
        <strain evidence="14">ATCC 43914 / DSM 3382 / HRM2</strain>
    </source>
</reference>
<dbReference type="HAMAP" id="MF_00036_B">
    <property type="entry name" value="Ala_tRNA_synth_B"/>
    <property type="match status" value="1"/>
</dbReference>
<keyword evidence="4 11" id="KW-0479">Metal-binding</keyword>
<dbReference type="PANTHER" id="PTHR11777:SF9">
    <property type="entry name" value="ALANINE--TRNA LIGASE, CYTOPLASMIC"/>
    <property type="match status" value="1"/>
</dbReference>
<gene>
    <name evidence="13" type="primary">alaS1</name>
    <name evidence="11" type="synonym">alaS</name>
    <name evidence="13" type="ordered locus">HRM2_27330</name>
</gene>
<dbReference type="GO" id="GO:0005524">
    <property type="term" value="F:ATP binding"/>
    <property type="evidence" value="ECO:0007669"/>
    <property type="project" value="UniProtKB-UniRule"/>
</dbReference>
<name>C0QI89_DESAH</name>
<dbReference type="eggNOG" id="COG0013">
    <property type="taxonomic scope" value="Bacteria"/>
</dbReference>
<dbReference type="PRINTS" id="PR00980">
    <property type="entry name" value="TRNASYNTHALA"/>
</dbReference>
<dbReference type="EC" id="6.1.1.7" evidence="11"/>
<dbReference type="Pfam" id="PF01411">
    <property type="entry name" value="tRNA-synt_2c"/>
    <property type="match status" value="1"/>
</dbReference>
<dbReference type="Gene3D" id="3.30.980.10">
    <property type="entry name" value="Threonyl-trna Synthetase, Chain A, domain 2"/>
    <property type="match status" value="1"/>
</dbReference>
<protein>
    <recommendedName>
        <fullName evidence="11">Alanine--tRNA ligase</fullName>
        <ecNumber evidence="11">6.1.1.7</ecNumber>
    </recommendedName>
    <alternativeName>
        <fullName evidence="11">Alanyl-tRNA synthetase</fullName>
        <shortName evidence="11">AlaRS</shortName>
    </alternativeName>
</protein>
<dbReference type="GO" id="GO:0000049">
    <property type="term" value="F:tRNA binding"/>
    <property type="evidence" value="ECO:0007669"/>
    <property type="project" value="UniProtKB-KW"/>
</dbReference>
<dbReference type="GO" id="GO:0008270">
    <property type="term" value="F:zinc ion binding"/>
    <property type="evidence" value="ECO:0007669"/>
    <property type="project" value="UniProtKB-UniRule"/>
</dbReference>
<accession>C0QI89</accession>
<dbReference type="SUPFAM" id="SSF55681">
    <property type="entry name" value="Class II aaRS and biotin synthetases"/>
    <property type="match status" value="1"/>
</dbReference>
<evidence type="ECO:0000256" key="3">
    <source>
        <dbReference type="ARBA" id="ARBA00022598"/>
    </source>
</evidence>
<keyword evidence="5 11" id="KW-0547">Nucleotide-binding</keyword>
<evidence type="ECO:0000256" key="1">
    <source>
        <dbReference type="ARBA" id="ARBA00008226"/>
    </source>
</evidence>
<keyword evidence="11" id="KW-0963">Cytoplasm</keyword>
<dbReference type="InterPro" id="IPR002318">
    <property type="entry name" value="Ala-tRNA-lgiase_IIc"/>
</dbReference>
<evidence type="ECO:0000313" key="13">
    <source>
        <dbReference type="EMBL" id="ACN15825.1"/>
    </source>
</evidence>
<dbReference type="InterPro" id="IPR012947">
    <property type="entry name" value="tRNA_SAD"/>
</dbReference>
<dbReference type="GO" id="GO:0006419">
    <property type="term" value="P:alanyl-tRNA aminoacylation"/>
    <property type="evidence" value="ECO:0007669"/>
    <property type="project" value="UniProtKB-UniRule"/>
</dbReference>
<dbReference type="InterPro" id="IPR023033">
    <property type="entry name" value="Ala_tRNA_ligase_euk/bac"/>
</dbReference>
<dbReference type="GO" id="GO:0005829">
    <property type="term" value="C:cytosol"/>
    <property type="evidence" value="ECO:0007669"/>
    <property type="project" value="TreeGrafter"/>
</dbReference>
<dbReference type="Gene3D" id="3.30.930.10">
    <property type="entry name" value="Bira Bifunctional Protein, Domain 2"/>
    <property type="match status" value="1"/>
</dbReference>
<dbReference type="Gene3D" id="6.10.250.550">
    <property type="match status" value="1"/>
</dbReference>
<evidence type="ECO:0000313" key="14">
    <source>
        <dbReference type="Proteomes" id="UP000000442"/>
    </source>
</evidence>
<dbReference type="InterPro" id="IPR018165">
    <property type="entry name" value="Ala-tRNA-synth_IIc_core"/>
</dbReference>
<dbReference type="SUPFAM" id="SSF55186">
    <property type="entry name" value="ThrRS/AlaRS common domain"/>
    <property type="match status" value="1"/>
</dbReference>
<feature type="domain" description="Alanyl-transfer RNA synthetases family profile" evidence="12">
    <location>
        <begin position="1"/>
        <end position="710"/>
    </location>
</feature>
<evidence type="ECO:0000259" key="12">
    <source>
        <dbReference type="PROSITE" id="PS50860"/>
    </source>
</evidence>
<comment type="domain">
    <text evidence="11">Consists of three domains; the N-terminal catalytic domain, the editing domain and the C-terminal C-Ala domain. The editing domain removes incorrectly charged amino acids, while the C-Ala domain, along with tRNA(Ala), serves as a bridge to cooperatively bring together the editing and aminoacylation centers thus stimulating deacylation of misacylated tRNAs.</text>
</comment>
<sequence length="872" mass="95652">MTGNEARRLFIEYFEKHHHHHVRSSSLVPSDDPTLLFTNAGMVQFKRVFTGDEKRDYSLAVTSQKCVRAGGKHNDLENVGYTARHHTFFEMLGNFSFGQYFKDKAIEFAWDLLTNGYGFDPEKLWVSVYLDDDEAYNIWRDKIGVPESRIVRLGEKDNFWSMGDTGPCGPCSEIHIDRGEKYGCGSPDCAVGCECDRYLELWNLVFMQFDRDATGKMTPLPKPSIDTGLGLERVISVLQDVPTNYETDLFLPIMERVEVLSGLKKDASRENSVAMKVIADHSRAAAFLICDGILPSNEGRGYVLRRIMRRAIRYGRNLGLVRPFLHETVQQVFEIMEQAYPELKESSAFILNVVKNEEAKFSETLDVGLRLLNETIEKTEASGAKQIAGDVIFKLYDTFGFPVDIINDVVADRAITLDMDGYNRAMDDQRARSKSSKIFAGVGEAYKTLTSQGVKTEFTGYTDLETTSEVLLIVKNDVAVTTAGQGDQIEIVTRATPFYAESGGQAGDSGVIKTKGCTVAVDNTLADPSGLRIHHGKVVSGALQTKANVLMVVDQEQRAATAMNHTATHLLHAALRKVLGDHVKQSGSLVTKDRLRFDFTHFAAITRQEIEAVESEVNLRIRENVPVATIEMDMDEAVKSGATALFEEKYGDRVRVVSMAGFSKELCGGTHTDRSGNIGLFQIVSEGGIASGIRRIEALTGARALDYVHGITADILETSRVLKSARGEVVEKVKTLVADKKAADKEIVSLKAKIASKSVENMDDDIREIDGVRIVSKLVQIDNPSQLRDLADKFKAKIGSGVVLLGAESNGKALLVSVVSDDLTKRFKAGAIVKKAAAIVGGGGGGRPDMAQAGGSKPEFLERALASVFASE</sequence>
<dbReference type="NCBIfam" id="TIGR00344">
    <property type="entry name" value="alaS"/>
    <property type="match status" value="1"/>
</dbReference>
<evidence type="ECO:0000256" key="4">
    <source>
        <dbReference type="ARBA" id="ARBA00022723"/>
    </source>
</evidence>
<dbReference type="OrthoDB" id="9803884at2"/>
<feature type="binding site" evidence="11">
    <location>
        <position position="667"/>
    </location>
    <ligand>
        <name>Zn(2+)</name>
        <dbReference type="ChEBI" id="CHEBI:29105"/>
    </ligand>
</feature>
<dbReference type="RefSeq" id="WP_015904588.1">
    <property type="nucleotide sequence ID" value="NC_012108.1"/>
</dbReference>
<keyword evidence="7 11" id="KW-0067">ATP-binding</keyword>
<comment type="catalytic activity">
    <reaction evidence="11">
        <text>tRNA(Ala) + L-alanine + ATP = L-alanyl-tRNA(Ala) + AMP + diphosphate</text>
        <dbReference type="Rhea" id="RHEA:12540"/>
        <dbReference type="Rhea" id="RHEA-COMP:9657"/>
        <dbReference type="Rhea" id="RHEA-COMP:9923"/>
        <dbReference type="ChEBI" id="CHEBI:30616"/>
        <dbReference type="ChEBI" id="CHEBI:33019"/>
        <dbReference type="ChEBI" id="CHEBI:57972"/>
        <dbReference type="ChEBI" id="CHEBI:78442"/>
        <dbReference type="ChEBI" id="CHEBI:78497"/>
        <dbReference type="ChEBI" id="CHEBI:456215"/>
        <dbReference type="EC" id="6.1.1.7"/>
    </reaction>
</comment>
<keyword evidence="6 11" id="KW-0862">Zinc</keyword>
<evidence type="ECO:0000256" key="7">
    <source>
        <dbReference type="ARBA" id="ARBA00022840"/>
    </source>
</evidence>
<keyword evidence="14" id="KW-1185">Reference proteome</keyword>
<dbReference type="AlphaFoldDB" id="C0QI89"/>
<dbReference type="GO" id="GO:0004813">
    <property type="term" value="F:alanine-tRNA ligase activity"/>
    <property type="evidence" value="ECO:0007669"/>
    <property type="project" value="UniProtKB-UniRule"/>
</dbReference>
<dbReference type="STRING" id="177437.HRM2_27330"/>
<evidence type="ECO:0000256" key="8">
    <source>
        <dbReference type="ARBA" id="ARBA00022884"/>
    </source>
</evidence>
<dbReference type="HOGENOM" id="CLU_004485_1_1_7"/>
<evidence type="ECO:0000256" key="2">
    <source>
        <dbReference type="ARBA" id="ARBA00022555"/>
    </source>
</evidence>
<dbReference type="InterPro" id="IPR018164">
    <property type="entry name" value="Ala-tRNA-synth_IIc_N"/>
</dbReference>
<proteinExistence type="inferred from homology"/>
<dbReference type="Gene3D" id="2.40.30.130">
    <property type="match status" value="1"/>
</dbReference>
<dbReference type="InterPro" id="IPR018162">
    <property type="entry name" value="Ala-tRNA-ligase_IIc_anticod-bd"/>
</dbReference>
<keyword evidence="9 11" id="KW-0648">Protein biosynthesis</keyword>
<dbReference type="SUPFAM" id="SSF101353">
    <property type="entry name" value="Putative anticodon-binding domain of alanyl-tRNA synthetase (AlaRS)"/>
    <property type="match status" value="1"/>
</dbReference>
<dbReference type="SUPFAM" id="SSF50447">
    <property type="entry name" value="Translation proteins"/>
    <property type="match status" value="1"/>
</dbReference>
<dbReference type="PROSITE" id="PS50860">
    <property type="entry name" value="AA_TRNA_LIGASE_II_ALA"/>
    <property type="match status" value="1"/>
</dbReference>
<dbReference type="FunFam" id="3.30.54.20:FF:000001">
    <property type="entry name" value="Alanine--tRNA ligase"/>
    <property type="match status" value="1"/>
</dbReference>
<dbReference type="InterPro" id="IPR045864">
    <property type="entry name" value="aa-tRNA-synth_II/BPL/LPL"/>
</dbReference>
<dbReference type="FunFam" id="3.30.980.10:FF:000004">
    <property type="entry name" value="Alanine--tRNA ligase, cytoplasmic"/>
    <property type="match status" value="1"/>
</dbReference>
<feature type="binding site" evidence="11">
    <location>
        <position position="671"/>
    </location>
    <ligand>
        <name>Zn(2+)</name>
        <dbReference type="ChEBI" id="CHEBI:29105"/>
    </ligand>
</feature>
<dbReference type="FunFam" id="3.30.930.10:FF:000004">
    <property type="entry name" value="Alanine--tRNA ligase"/>
    <property type="match status" value="1"/>
</dbReference>
<dbReference type="CDD" id="cd00673">
    <property type="entry name" value="AlaRS_core"/>
    <property type="match status" value="1"/>
</dbReference>
<keyword evidence="8 11" id="KW-0694">RNA-binding</keyword>